<accession>H6X4N2</accession>
<proteinExistence type="predicted"/>
<dbReference type="GeneID" id="14013013"/>
<dbReference type="RefSeq" id="YP_007007580.1">
    <property type="nucleotide sequence ID" value="NC_019526.1"/>
</dbReference>
<evidence type="ECO:0000313" key="2">
    <source>
        <dbReference type="Proteomes" id="UP000007524"/>
    </source>
</evidence>
<name>H6X4N2_9CAUD</name>
<reference evidence="1 2" key="1">
    <citation type="journal article" date="2012" name="J. Virol.">
        <title>Genome of Klebsiella sp.-Infecting Bacteriophage vB_KleM_RaK2.</title>
        <authorList>
            <person name="Simoliunas E."/>
            <person name="Kaliniene L."/>
            <person name="Truncaite L."/>
            <person name="Klausa V."/>
            <person name="Zajanckauskaite A."/>
            <person name="Meskys R."/>
        </authorList>
    </citation>
    <scope>NUCLEOTIDE SEQUENCE [LARGE SCALE GENOMIC DNA]</scope>
</reference>
<organism evidence="1 2">
    <name type="scientific">Klebsiella phage vB_KleM_RaK2</name>
    <dbReference type="NCBI Taxonomy" id="1147094"/>
    <lineage>
        <taxon>Viruses</taxon>
        <taxon>Duplodnaviria</taxon>
        <taxon>Heunggongvirae</taxon>
        <taxon>Uroviricota</taxon>
        <taxon>Caudoviricetes</taxon>
        <taxon>Alcyoneusvirus</taxon>
        <taxon>Alcyoneusvirus RaK2</taxon>
    </lineage>
</organism>
<evidence type="ECO:0000313" key="1">
    <source>
        <dbReference type="EMBL" id="AFA44698.1"/>
    </source>
</evidence>
<protein>
    <submittedName>
        <fullName evidence="1">Uncharacterized protein</fullName>
    </submittedName>
</protein>
<dbReference type="EMBL" id="JQ513383">
    <property type="protein sequence ID" value="AFA44698.1"/>
    <property type="molecule type" value="Genomic_DNA"/>
</dbReference>
<dbReference type="Proteomes" id="UP000007524">
    <property type="component" value="Segment"/>
</dbReference>
<gene>
    <name evidence="1" type="ORF">RaK2_00425</name>
</gene>
<keyword evidence="2" id="KW-1185">Reference proteome</keyword>
<sequence>MTYEEYKKTIPVLAEIVSLLKNHLSKRTIYNDRFFTLPKSNFYIKQINDADIDIRISKNSDSIIRVAKESQCFDGEIPMLLRQFGDVYCSSRKHPGYIKIYSSESDIDLLDVDCPEEQLFQYSTILSNIDLIVLDLELELQKVLDENVYCVITLFYDNDYYSECASYNDYVNLRDDLKDEKRTWEHY</sequence>
<dbReference type="KEGG" id="vg:14013013"/>